<dbReference type="EMBL" id="BORB01000044">
    <property type="protein sequence ID" value="GIN59399.1"/>
    <property type="molecule type" value="Genomic_DNA"/>
</dbReference>
<name>A0ABQ4KPE6_9BACI</name>
<comment type="caution">
    <text evidence="1">The sequence shown here is derived from an EMBL/GenBank/DDBJ whole genome shotgun (WGS) entry which is preliminary data.</text>
</comment>
<evidence type="ECO:0000313" key="2">
    <source>
        <dbReference type="Proteomes" id="UP000679950"/>
    </source>
</evidence>
<organism evidence="1 2">
    <name type="scientific">Lederbergia ruris</name>
    <dbReference type="NCBI Taxonomy" id="217495"/>
    <lineage>
        <taxon>Bacteria</taxon>
        <taxon>Bacillati</taxon>
        <taxon>Bacillota</taxon>
        <taxon>Bacilli</taxon>
        <taxon>Bacillales</taxon>
        <taxon>Bacillaceae</taxon>
        <taxon>Lederbergia</taxon>
    </lineage>
</organism>
<accession>A0ABQ4KPE6</accession>
<proteinExistence type="predicted"/>
<evidence type="ECO:0000313" key="1">
    <source>
        <dbReference type="EMBL" id="GIN59399.1"/>
    </source>
</evidence>
<dbReference type="RefSeq" id="WP_158322428.1">
    <property type="nucleotide sequence ID" value="NZ_BORB01000044.1"/>
</dbReference>
<reference evidence="1 2" key="1">
    <citation type="submission" date="2021-03" db="EMBL/GenBank/DDBJ databases">
        <title>Antimicrobial resistance genes in bacteria isolated from Japanese honey, and their potential for conferring macrolide and lincosamide resistance in the American foulbrood pathogen Paenibacillus larvae.</title>
        <authorList>
            <person name="Okamoto M."/>
            <person name="Kumagai M."/>
            <person name="Kanamori H."/>
            <person name="Takamatsu D."/>
        </authorList>
    </citation>
    <scope>NUCLEOTIDE SEQUENCE [LARGE SCALE GENOMIC DNA]</scope>
    <source>
        <strain evidence="1 2">J8TS2</strain>
    </source>
</reference>
<dbReference type="Proteomes" id="UP000679950">
    <property type="component" value="Unassembled WGS sequence"/>
</dbReference>
<gene>
    <name evidence="1" type="ORF">J8TS2_37180</name>
</gene>
<protein>
    <submittedName>
        <fullName evidence="1">Uncharacterized protein</fullName>
    </submittedName>
</protein>
<keyword evidence="2" id="KW-1185">Reference proteome</keyword>
<sequence length="71" mass="8543">MDKLKEEYEVPSLCPWMKPVIAEKRTIINGTASCIIMLRVNEHDIIQEFFVEKKQEKEKKAKKRKRIRKIK</sequence>